<sequence length="592" mass="64795">MNTKISEDYKEDQQKVQQQAADNTPTHKDGADILIEALHDNDVEIIFGYPGGAVLQVYDALYRNPIRHILTRHEQGAIHAAEGYARVSNKPGVVIATSGPGATNLVTGIADAMIDSIPLVVFTGQVATSVIGTDAFQEADIIGITTPITKHNYQVRDIRDIPRVVREAFHIANTGRKGPVVVDFPKNISQAIFTEEVVAEINAQAKEIHLPGYQPTIKPNYLQVQKAIQMLSTAKKPLILAGAGTLFADAREELTQFIEKYNFPLVSTLLGLGAVHGEHELNFGMAGMHGTYAANTAIQECDVLLNIGARFDDRLTGNLTTFAPNATIIHIDIDPAEIGKNVPTAVPIVADAKEALNALLKKDFETEDFSEWLATIRQNMAENPLWINEEAAGGEILPQQALEIIHRVTNGDAIVTTDVGQHQMWTAQYYKLNHPHRWVTSGGLGTMGFGFPAAIGAQFAKPDVKVISVVGDAGFQMTAQELSLLQEFNLPVKIIILNNSCLGMVRQWQETFYAERYSSSLIPVQPDFIKLADAYGIKGYRIEKLEEAEAMFAEALGSDEPVLIDCRVKQLENVYPMVAPGKGLHEMIGVKK</sequence>
<comment type="cofactor">
    <cofactor evidence="14">
        <name>thiamine diphosphate</name>
        <dbReference type="ChEBI" id="CHEBI:58937"/>
    </cofactor>
    <text evidence="14">Binds 1 thiamine pyrophosphate per subunit.</text>
</comment>
<dbReference type="GO" id="GO:0003984">
    <property type="term" value="F:acetolactate synthase activity"/>
    <property type="evidence" value="ECO:0007669"/>
    <property type="project" value="UniProtKB-EC"/>
</dbReference>
<dbReference type="Pfam" id="PF02775">
    <property type="entry name" value="TPP_enzyme_C"/>
    <property type="match status" value="1"/>
</dbReference>
<evidence type="ECO:0000256" key="7">
    <source>
        <dbReference type="ARBA" id="ARBA00022679"/>
    </source>
</evidence>
<comment type="pathway">
    <text evidence="1 14">Amino-acid biosynthesis; L-isoleucine biosynthesis; L-isoleucine from 2-oxobutanoate: step 1/4.</text>
</comment>
<evidence type="ECO:0000256" key="9">
    <source>
        <dbReference type="ARBA" id="ARBA00022827"/>
    </source>
</evidence>
<dbReference type="InterPro" id="IPR011766">
    <property type="entry name" value="TPP_enzyme_TPP-bd"/>
</dbReference>
<dbReference type="Pfam" id="PF00205">
    <property type="entry name" value="TPP_enzyme_M"/>
    <property type="match status" value="1"/>
</dbReference>
<feature type="region of interest" description="Disordered" evidence="15">
    <location>
        <begin position="1"/>
        <end position="27"/>
    </location>
</feature>
<dbReference type="InterPro" id="IPR029035">
    <property type="entry name" value="DHS-like_NAD/FAD-binding_dom"/>
</dbReference>
<comment type="catalytic activity">
    <reaction evidence="13 14">
        <text>2 pyruvate + H(+) = (2S)-2-acetolactate + CO2</text>
        <dbReference type="Rhea" id="RHEA:25249"/>
        <dbReference type="ChEBI" id="CHEBI:15361"/>
        <dbReference type="ChEBI" id="CHEBI:15378"/>
        <dbReference type="ChEBI" id="CHEBI:16526"/>
        <dbReference type="ChEBI" id="CHEBI:58476"/>
        <dbReference type="EC" id="2.2.1.6"/>
    </reaction>
</comment>
<evidence type="ECO:0000259" key="16">
    <source>
        <dbReference type="Pfam" id="PF00205"/>
    </source>
</evidence>
<evidence type="ECO:0000256" key="13">
    <source>
        <dbReference type="ARBA" id="ARBA00048670"/>
    </source>
</evidence>
<dbReference type="GO" id="GO:0009097">
    <property type="term" value="P:isoleucine biosynthetic process"/>
    <property type="evidence" value="ECO:0007669"/>
    <property type="project" value="UniProtKB-UniPathway"/>
</dbReference>
<dbReference type="GO" id="GO:0005948">
    <property type="term" value="C:acetolactate synthase complex"/>
    <property type="evidence" value="ECO:0007669"/>
    <property type="project" value="TreeGrafter"/>
</dbReference>
<keyword evidence="7 14" id="KW-0808">Transferase</keyword>
<dbReference type="GO" id="GO:0050660">
    <property type="term" value="F:flavin adenine dinucleotide binding"/>
    <property type="evidence" value="ECO:0007669"/>
    <property type="project" value="InterPro"/>
</dbReference>
<evidence type="ECO:0000256" key="14">
    <source>
        <dbReference type="RuleBase" id="RU003591"/>
    </source>
</evidence>
<protein>
    <recommendedName>
        <fullName evidence="4 14">Acetolactate synthase</fullName>
        <ecNumber evidence="4 14">2.2.1.6</ecNumber>
    </recommendedName>
</protein>
<dbReference type="SUPFAM" id="SSF52467">
    <property type="entry name" value="DHS-like NAD/FAD-binding domain"/>
    <property type="match status" value="1"/>
</dbReference>
<dbReference type="Proteomes" id="UP000093482">
    <property type="component" value="Unassembled WGS sequence"/>
</dbReference>
<keyword evidence="11 14" id="KW-0786">Thiamine pyrophosphate</keyword>
<dbReference type="UniPathway" id="UPA00047">
    <property type="reaction ID" value="UER00055"/>
</dbReference>
<dbReference type="Gene3D" id="3.40.50.1220">
    <property type="entry name" value="TPP-binding domain"/>
    <property type="match status" value="1"/>
</dbReference>
<dbReference type="GO" id="GO:0009099">
    <property type="term" value="P:L-valine biosynthetic process"/>
    <property type="evidence" value="ECO:0007669"/>
    <property type="project" value="UniProtKB-UniPathway"/>
</dbReference>
<dbReference type="GO" id="GO:0030976">
    <property type="term" value="F:thiamine pyrophosphate binding"/>
    <property type="evidence" value="ECO:0007669"/>
    <property type="project" value="UniProtKB-UniRule"/>
</dbReference>
<evidence type="ECO:0000256" key="3">
    <source>
        <dbReference type="ARBA" id="ARBA00007812"/>
    </source>
</evidence>
<feature type="domain" description="Thiamine pyrophosphate enzyme TPP-binding" evidence="17">
    <location>
        <begin position="418"/>
        <end position="566"/>
    </location>
</feature>
<dbReference type="FunFam" id="3.40.50.1220:FF:000008">
    <property type="entry name" value="Acetolactate synthase"/>
    <property type="match status" value="1"/>
</dbReference>
<evidence type="ECO:0000256" key="4">
    <source>
        <dbReference type="ARBA" id="ARBA00013145"/>
    </source>
</evidence>
<evidence type="ECO:0000256" key="1">
    <source>
        <dbReference type="ARBA" id="ARBA00004974"/>
    </source>
</evidence>
<dbReference type="EMBL" id="MATO01000069">
    <property type="protein sequence ID" value="OCS85088.1"/>
    <property type="molecule type" value="Genomic_DNA"/>
</dbReference>
<keyword evidence="8 14" id="KW-0479">Metal-binding</keyword>
<dbReference type="CDD" id="cd02015">
    <property type="entry name" value="TPP_AHAS"/>
    <property type="match status" value="1"/>
</dbReference>
<feature type="domain" description="Thiamine pyrophosphate enzyme central" evidence="16">
    <location>
        <begin position="224"/>
        <end position="359"/>
    </location>
</feature>
<dbReference type="Gene3D" id="3.40.50.970">
    <property type="match status" value="2"/>
</dbReference>
<dbReference type="OrthoDB" id="4494979at2"/>
<name>A0A1C0YD39_9BACL</name>
<reference evidence="19 20" key="1">
    <citation type="submission" date="2016-07" db="EMBL/GenBank/DDBJ databases">
        <title>Caryophanon latum genome sequencing.</title>
        <authorList>
            <person name="Verma A."/>
            <person name="Pal Y."/>
            <person name="Krishnamurthi S."/>
        </authorList>
    </citation>
    <scope>NUCLEOTIDE SEQUENCE [LARGE SCALE GENOMIC DNA]</scope>
    <source>
        <strain evidence="19 20">DSM 14151</strain>
    </source>
</reference>
<evidence type="ECO:0000256" key="6">
    <source>
        <dbReference type="ARBA" id="ARBA00022630"/>
    </source>
</evidence>
<dbReference type="RefSeq" id="WP_066466402.1">
    <property type="nucleotide sequence ID" value="NZ_MATO01000069.1"/>
</dbReference>
<comment type="caution">
    <text evidence="19">The sequence shown here is derived from an EMBL/GenBank/DDBJ whole genome shotgun (WGS) entry which is preliminary data.</text>
</comment>
<dbReference type="InterPro" id="IPR012001">
    <property type="entry name" value="Thiamin_PyroP_enz_TPP-bd_dom"/>
</dbReference>
<organism evidence="19 20">
    <name type="scientific">Caryophanon latum</name>
    <dbReference type="NCBI Taxonomy" id="33977"/>
    <lineage>
        <taxon>Bacteria</taxon>
        <taxon>Bacillati</taxon>
        <taxon>Bacillota</taxon>
        <taxon>Bacilli</taxon>
        <taxon>Bacillales</taxon>
        <taxon>Caryophanaceae</taxon>
        <taxon>Caryophanon</taxon>
    </lineage>
</organism>
<dbReference type="FunFam" id="3.40.50.970:FF:000016">
    <property type="entry name" value="Acetolactate synthase"/>
    <property type="match status" value="1"/>
</dbReference>
<keyword evidence="12 14" id="KW-0100">Branched-chain amino acid biosynthesis</keyword>
<evidence type="ECO:0000256" key="10">
    <source>
        <dbReference type="ARBA" id="ARBA00022842"/>
    </source>
</evidence>
<dbReference type="InterPro" id="IPR012000">
    <property type="entry name" value="Thiamin_PyroP_enz_cen_dom"/>
</dbReference>
<gene>
    <name evidence="19" type="ORF">A6K76_15350</name>
</gene>
<keyword evidence="10 14" id="KW-0460">Magnesium</keyword>
<dbReference type="GO" id="GO:0000287">
    <property type="term" value="F:magnesium ion binding"/>
    <property type="evidence" value="ECO:0007669"/>
    <property type="project" value="UniProtKB-UniRule"/>
</dbReference>
<proteinExistence type="inferred from homology"/>
<evidence type="ECO:0000256" key="8">
    <source>
        <dbReference type="ARBA" id="ARBA00022723"/>
    </source>
</evidence>
<evidence type="ECO:0000256" key="5">
    <source>
        <dbReference type="ARBA" id="ARBA00022605"/>
    </source>
</evidence>
<accession>A0A1C0YD39</accession>
<feature type="domain" description="Thiamine pyrophosphate enzyme N-terminal TPP-binding" evidence="18">
    <location>
        <begin position="29"/>
        <end position="142"/>
    </location>
</feature>
<evidence type="ECO:0000256" key="12">
    <source>
        <dbReference type="ARBA" id="ARBA00023304"/>
    </source>
</evidence>
<dbReference type="PANTHER" id="PTHR18968">
    <property type="entry name" value="THIAMINE PYROPHOSPHATE ENZYMES"/>
    <property type="match status" value="1"/>
</dbReference>
<dbReference type="CDD" id="cd07035">
    <property type="entry name" value="TPP_PYR_POX_like"/>
    <property type="match status" value="1"/>
</dbReference>
<dbReference type="InterPro" id="IPR012846">
    <property type="entry name" value="Acetolactate_synth_lsu"/>
</dbReference>
<keyword evidence="9" id="KW-0274">FAD</keyword>
<keyword evidence="20" id="KW-1185">Reference proteome</keyword>
<comment type="cofactor">
    <cofactor evidence="14">
        <name>Mg(2+)</name>
        <dbReference type="ChEBI" id="CHEBI:18420"/>
    </cofactor>
    <text evidence="14">Binds 1 Mg(2+) ion per subunit.</text>
</comment>
<keyword evidence="5 14" id="KW-0028">Amino-acid biosynthesis</keyword>
<dbReference type="UniPathway" id="UPA00049">
    <property type="reaction ID" value="UER00059"/>
</dbReference>
<comment type="pathway">
    <text evidence="2 14">Amino-acid biosynthesis; L-valine biosynthesis; L-valine from pyruvate: step 1/4.</text>
</comment>
<comment type="similarity">
    <text evidence="3 14">Belongs to the TPP enzyme family.</text>
</comment>
<dbReference type="InterPro" id="IPR045229">
    <property type="entry name" value="TPP_enz"/>
</dbReference>
<dbReference type="InterPro" id="IPR000399">
    <property type="entry name" value="TPP-bd_CS"/>
</dbReference>
<dbReference type="EC" id="2.2.1.6" evidence="4 14"/>
<evidence type="ECO:0000313" key="20">
    <source>
        <dbReference type="Proteomes" id="UP000093482"/>
    </source>
</evidence>
<feature type="compositionally biased region" description="Basic and acidic residues" evidence="15">
    <location>
        <begin position="1"/>
        <end position="14"/>
    </location>
</feature>
<keyword evidence="6" id="KW-0285">Flavoprotein</keyword>
<evidence type="ECO:0000259" key="17">
    <source>
        <dbReference type="Pfam" id="PF02775"/>
    </source>
</evidence>
<dbReference type="InterPro" id="IPR029061">
    <property type="entry name" value="THDP-binding"/>
</dbReference>
<dbReference type="PROSITE" id="PS00187">
    <property type="entry name" value="TPP_ENZYMES"/>
    <property type="match status" value="1"/>
</dbReference>
<evidence type="ECO:0000313" key="19">
    <source>
        <dbReference type="EMBL" id="OCS85088.1"/>
    </source>
</evidence>
<dbReference type="SUPFAM" id="SSF52518">
    <property type="entry name" value="Thiamin diphosphate-binding fold (THDP-binding)"/>
    <property type="match status" value="2"/>
</dbReference>
<dbReference type="PANTHER" id="PTHR18968:SF13">
    <property type="entry name" value="ACETOLACTATE SYNTHASE CATALYTIC SUBUNIT, MITOCHONDRIAL"/>
    <property type="match status" value="1"/>
</dbReference>
<dbReference type="AlphaFoldDB" id="A0A1C0YD39"/>
<evidence type="ECO:0000256" key="15">
    <source>
        <dbReference type="SAM" id="MobiDB-lite"/>
    </source>
</evidence>
<dbReference type="InterPro" id="IPR039368">
    <property type="entry name" value="AHAS_TPP"/>
</dbReference>
<feature type="compositionally biased region" description="Polar residues" evidence="15">
    <location>
        <begin position="15"/>
        <end position="24"/>
    </location>
</feature>
<dbReference type="Pfam" id="PF02776">
    <property type="entry name" value="TPP_enzyme_N"/>
    <property type="match status" value="1"/>
</dbReference>
<evidence type="ECO:0000256" key="2">
    <source>
        <dbReference type="ARBA" id="ARBA00005025"/>
    </source>
</evidence>
<evidence type="ECO:0000259" key="18">
    <source>
        <dbReference type="Pfam" id="PF02776"/>
    </source>
</evidence>
<dbReference type="FunFam" id="3.40.50.970:FF:000007">
    <property type="entry name" value="Acetolactate synthase"/>
    <property type="match status" value="1"/>
</dbReference>
<dbReference type="NCBIfam" id="TIGR00118">
    <property type="entry name" value="acolac_lg"/>
    <property type="match status" value="1"/>
</dbReference>
<evidence type="ECO:0000256" key="11">
    <source>
        <dbReference type="ARBA" id="ARBA00023052"/>
    </source>
</evidence>